<name>A0ABZ0YVB4_9GAMM</name>
<keyword evidence="2" id="KW-0808">Transferase</keyword>
<dbReference type="InterPro" id="IPR002123">
    <property type="entry name" value="Plipid/glycerol_acylTrfase"/>
</dbReference>
<keyword evidence="4" id="KW-0472">Membrane</keyword>
<sequence>MTQPTILTWLRTACFYVLGTLSLILHIPVLLISLTRPLERRYYRLFSFGRSILWLARHVTGIRYEVEGLDHLPKEGGSLILAKHQSTWETMFLPTVLRLAAFVLKRELLRIPVFGRGLQGIEAIAIDRAAGRQALDQIMEKGAAALAQKRDVVIFPEGTRTRPGARPHYRMGGAKLAVHARATVIPVAIDSGCLWPKQGFLMRPGTIHVVFGPPIETEGRTASEINATVQDWIETKQEELYQRHGCPTRLPDSAQ</sequence>
<dbReference type="EMBL" id="CP140153">
    <property type="protein sequence ID" value="WQH16120.1"/>
    <property type="molecule type" value="Genomic_DNA"/>
</dbReference>
<protein>
    <submittedName>
        <fullName evidence="6">Lysophospholipid acyltransferase family protein</fullName>
    </submittedName>
</protein>
<keyword evidence="7" id="KW-1185">Reference proteome</keyword>
<keyword evidence="3 6" id="KW-0012">Acyltransferase</keyword>
<dbReference type="CDD" id="cd07989">
    <property type="entry name" value="LPLAT_AGPAT-like"/>
    <property type="match status" value="1"/>
</dbReference>
<keyword evidence="4" id="KW-0812">Transmembrane</keyword>
<proteinExistence type="predicted"/>
<dbReference type="Proteomes" id="UP001327459">
    <property type="component" value="Chromosome"/>
</dbReference>
<gene>
    <name evidence="6" type="ORF">SR882_10195</name>
</gene>
<dbReference type="Pfam" id="PF01553">
    <property type="entry name" value="Acyltransferase"/>
    <property type="match status" value="1"/>
</dbReference>
<reference evidence="6 7" key="1">
    <citation type="submission" date="2023-11" db="EMBL/GenBank/DDBJ databases">
        <title>MicrobeMod: A computational toolkit for identifying prokaryotic methylation and restriction-modification with nanopore sequencing.</title>
        <authorList>
            <person name="Crits-Christoph A."/>
            <person name="Kang S.C."/>
            <person name="Lee H."/>
            <person name="Ostrov N."/>
        </authorList>
    </citation>
    <scope>NUCLEOTIDE SEQUENCE [LARGE SCALE GENOMIC DNA]</scope>
    <source>
        <strain evidence="6 7">ATCC 49870</strain>
    </source>
</reference>
<organism evidence="6 7">
    <name type="scientific">Guyparkeria halophila</name>
    <dbReference type="NCBI Taxonomy" id="47960"/>
    <lineage>
        <taxon>Bacteria</taxon>
        <taxon>Pseudomonadati</taxon>
        <taxon>Pseudomonadota</taxon>
        <taxon>Gammaproteobacteria</taxon>
        <taxon>Chromatiales</taxon>
        <taxon>Thioalkalibacteraceae</taxon>
        <taxon>Guyparkeria</taxon>
    </lineage>
</organism>
<dbReference type="PANTHER" id="PTHR10434:SF40">
    <property type="entry name" value="1-ACYL-SN-GLYCEROL-3-PHOSPHATE ACYLTRANSFERASE"/>
    <property type="match status" value="1"/>
</dbReference>
<evidence type="ECO:0000256" key="1">
    <source>
        <dbReference type="ARBA" id="ARBA00005189"/>
    </source>
</evidence>
<evidence type="ECO:0000313" key="6">
    <source>
        <dbReference type="EMBL" id="WQH16120.1"/>
    </source>
</evidence>
<accession>A0ABZ0YVB4</accession>
<feature type="domain" description="Phospholipid/glycerol acyltransferase" evidence="5">
    <location>
        <begin position="78"/>
        <end position="192"/>
    </location>
</feature>
<dbReference type="GO" id="GO:0016746">
    <property type="term" value="F:acyltransferase activity"/>
    <property type="evidence" value="ECO:0007669"/>
    <property type="project" value="UniProtKB-KW"/>
</dbReference>
<dbReference type="RefSeq" id="WP_322521135.1">
    <property type="nucleotide sequence ID" value="NZ_CP140153.1"/>
</dbReference>
<keyword evidence="4" id="KW-1133">Transmembrane helix</keyword>
<evidence type="ECO:0000256" key="4">
    <source>
        <dbReference type="SAM" id="Phobius"/>
    </source>
</evidence>
<comment type="pathway">
    <text evidence="1">Lipid metabolism.</text>
</comment>
<dbReference type="SUPFAM" id="SSF69593">
    <property type="entry name" value="Glycerol-3-phosphate (1)-acyltransferase"/>
    <property type="match status" value="1"/>
</dbReference>
<evidence type="ECO:0000259" key="5">
    <source>
        <dbReference type="SMART" id="SM00563"/>
    </source>
</evidence>
<dbReference type="SMART" id="SM00563">
    <property type="entry name" value="PlsC"/>
    <property type="match status" value="1"/>
</dbReference>
<evidence type="ECO:0000256" key="3">
    <source>
        <dbReference type="ARBA" id="ARBA00023315"/>
    </source>
</evidence>
<dbReference type="PANTHER" id="PTHR10434">
    <property type="entry name" value="1-ACYL-SN-GLYCEROL-3-PHOSPHATE ACYLTRANSFERASE"/>
    <property type="match status" value="1"/>
</dbReference>
<evidence type="ECO:0000256" key="2">
    <source>
        <dbReference type="ARBA" id="ARBA00022679"/>
    </source>
</evidence>
<feature type="transmembrane region" description="Helical" evidence="4">
    <location>
        <begin position="15"/>
        <end position="34"/>
    </location>
</feature>
<evidence type="ECO:0000313" key="7">
    <source>
        <dbReference type="Proteomes" id="UP001327459"/>
    </source>
</evidence>